<keyword evidence="2" id="KW-0474">Menaquinone biosynthesis</keyword>
<feature type="transmembrane region" description="Helical" evidence="8">
    <location>
        <begin position="178"/>
        <end position="197"/>
    </location>
</feature>
<geneLocation type="plastid" evidence="9"/>
<feature type="transmembrane region" description="Helical" evidence="8">
    <location>
        <begin position="94"/>
        <end position="112"/>
    </location>
</feature>
<evidence type="ECO:0000256" key="1">
    <source>
        <dbReference type="ARBA" id="ARBA00004141"/>
    </source>
</evidence>
<organism evidence="9">
    <name type="scientific">Gronococcus sybilensis</name>
    <dbReference type="NCBI Taxonomy" id="3028029"/>
    <lineage>
        <taxon>Eukaryota</taxon>
        <taxon>Rhodophyta</taxon>
        <taxon>Bangiophyceae</taxon>
        <taxon>Cavernulicolales</taxon>
        <taxon>Cavernulicolaceae</taxon>
        <taxon>Gronococcus</taxon>
    </lineage>
</organism>
<keyword evidence="5 8" id="KW-0812">Transmembrane</keyword>
<evidence type="ECO:0000256" key="3">
    <source>
        <dbReference type="ARBA" id="ARBA00022475"/>
    </source>
</evidence>
<evidence type="ECO:0000256" key="5">
    <source>
        <dbReference type="ARBA" id="ARBA00022692"/>
    </source>
</evidence>
<keyword evidence="6 8" id="KW-1133">Transmembrane helix</keyword>
<reference evidence="9" key="1">
    <citation type="journal article" date="2023" name="J. Phycol.">
        <title>Revised classification of the Cyanidiophyceae based on plastid genome data with descriptions of the Cavernulicolales ord. nov. and Galdieriales ord. nov. (Rhodophyta).</title>
        <authorList>
            <person name="Park S.I."/>
            <person name="Cho C.H."/>
            <person name="Ciniglia C."/>
            <person name="Huang T.Y."/>
            <person name="Liu S.L."/>
            <person name="Bustamante D.E."/>
            <person name="Calderon M.S."/>
            <person name="Mansilla A."/>
            <person name="McDermott T."/>
            <person name="Andersen R.A."/>
            <person name="Yoon H.S."/>
        </authorList>
    </citation>
    <scope>NUCLEOTIDE SEQUENCE</scope>
</reference>
<dbReference type="PANTHER" id="PTHR13929:SF0">
    <property type="entry name" value="UBIA PRENYLTRANSFERASE DOMAIN-CONTAINING PROTEIN 1"/>
    <property type="match status" value="1"/>
</dbReference>
<keyword evidence="7 8" id="KW-0472">Membrane</keyword>
<dbReference type="CDD" id="cd13962">
    <property type="entry name" value="PT_UbiA_UBIAD1"/>
    <property type="match status" value="1"/>
</dbReference>
<dbReference type="NCBIfam" id="TIGR00751">
    <property type="entry name" value="menA"/>
    <property type="match status" value="1"/>
</dbReference>
<evidence type="ECO:0000256" key="6">
    <source>
        <dbReference type="ARBA" id="ARBA00022989"/>
    </source>
</evidence>
<keyword evidence="3" id="KW-1003">Cell membrane</keyword>
<keyword evidence="9" id="KW-0934">Plastid</keyword>
<dbReference type="PANTHER" id="PTHR13929">
    <property type="entry name" value="1,4-DIHYDROXY-2-NAPHTHOATE OCTAPRENYLTRANSFERASE"/>
    <property type="match status" value="1"/>
</dbReference>
<protein>
    <submittedName>
        <fullName evidence="9">Menaquinone biosynthesis protein</fullName>
    </submittedName>
</protein>
<dbReference type="Pfam" id="PF01040">
    <property type="entry name" value="UbiA"/>
    <property type="match status" value="1"/>
</dbReference>
<feature type="transmembrane region" description="Helical" evidence="8">
    <location>
        <begin position="141"/>
        <end position="166"/>
    </location>
</feature>
<name>A0A9Y1I2D7_9RHOD</name>
<dbReference type="GO" id="GO:0042371">
    <property type="term" value="P:vitamin K biosynthetic process"/>
    <property type="evidence" value="ECO:0007669"/>
    <property type="project" value="TreeGrafter"/>
</dbReference>
<evidence type="ECO:0000313" key="9">
    <source>
        <dbReference type="EMBL" id="WDA99013.1"/>
    </source>
</evidence>
<evidence type="ECO:0000256" key="4">
    <source>
        <dbReference type="ARBA" id="ARBA00022679"/>
    </source>
</evidence>
<dbReference type="EMBL" id="OP616812">
    <property type="protein sequence ID" value="WDA99013.1"/>
    <property type="molecule type" value="Genomic_DNA"/>
</dbReference>
<gene>
    <name evidence="9" type="primary">menA</name>
    <name evidence="9" type="ORF">GRSY_008</name>
</gene>
<evidence type="ECO:0000256" key="2">
    <source>
        <dbReference type="ARBA" id="ARBA00022428"/>
    </source>
</evidence>
<dbReference type="GO" id="GO:0005886">
    <property type="term" value="C:plasma membrane"/>
    <property type="evidence" value="ECO:0007669"/>
    <property type="project" value="TreeGrafter"/>
</dbReference>
<evidence type="ECO:0000256" key="7">
    <source>
        <dbReference type="ARBA" id="ARBA00023136"/>
    </source>
</evidence>
<sequence>MNTIKLLFVGTRPKTLLICVSPFILGSAFAFNVNRYINIPLNVLTLTLFLSLQIFANYSNDYFDYINGKDSEKREGPLKITHSNKLPFYTMQHILMLLVWFILILTLIIIHFSQQNELLLLTTTVLAILSAWLYTGGPLPLGYIGLGEILVFVSFGPLSVLTSYYIQIENSYLNLETLVVSISCGLIAASILVINNIRDKVSDRITQKNTSSVLFGKSFGQIEYVTTLLSGCLSSFILITKDSHNLPLLASLCAILIRAFKLSRSVFLTSNADDYNSLLANTSQFLLMYSCLIGFSCGGR</sequence>
<dbReference type="InterPro" id="IPR026046">
    <property type="entry name" value="UBIAD1"/>
</dbReference>
<dbReference type="AlphaFoldDB" id="A0A9Y1I2D7"/>
<proteinExistence type="inferred from homology"/>
<keyword evidence="4" id="KW-0808">Transferase</keyword>
<feature type="transmembrane region" description="Helical" evidence="8">
    <location>
        <begin position="40"/>
        <end position="59"/>
    </location>
</feature>
<dbReference type="GO" id="GO:0046428">
    <property type="term" value="F:1,4-dihydroxy-2-naphthoate polyprenyltransferase activity"/>
    <property type="evidence" value="ECO:0007669"/>
    <property type="project" value="InterPro"/>
</dbReference>
<evidence type="ECO:0000256" key="8">
    <source>
        <dbReference type="SAM" id="Phobius"/>
    </source>
</evidence>
<dbReference type="PIRSF" id="PIRSF005355">
    <property type="entry name" value="UBIAD1"/>
    <property type="match status" value="1"/>
</dbReference>
<dbReference type="InterPro" id="IPR000537">
    <property type="entry name" value="UbiA_prenyltransferase"/>
</dbReference>
<dbReference type="HAMAP" id="MF_01937">
    <property type="entry name" value="MenA_1"/>
    <property type="match status" value="1"/>
</dbReference>
<dbReference type="GO" id="GO:0009234">
    <property type="term" value="P:menaquinone biosynthetic process"/>
    <property type="evidence" value="ECO:0007669"/>
    <property type="project" value="UniProtKB-KW"/>
</dbReference>
<accession>A0A9Y1I2D7</accession>
<feature type="transmembrane region" description="Helical" evidence="8">
    <location>
        <begin position="118"/>
        <end position="134"/>
    </location>
</feature>
<dbReference type="InterPro" id="IPR004657">
    <property type="entry name" value="MenA"/>
</dbReference>
<comment type="subcellular location">
    <subcellularLocation>
        <location evidence="1">Membrane</location>
        <topology evidence="1">Multi-pass membrane protein</topology>
    </subcellularLocation>
</comment>